<dbReference type="Pfam" id="PF00128">
    <property type="entry name" value="Alpha-amylase"/>
    <property type="match status" value="1"/>
</dbReference>
<evidence type="ECO:0000259" key="3">
    <source>
        <dbReference type="SMART" id="SM00642"/>
    </source>
</evidence>
<evidence type="ECO:0000256" key="1">
    <source>
        <dbReference type="ARBA" id="ARBA00008061"/>
    </source>
</evidence>
<dbReference type="GO" id="GO:0016787">
    <property type="term" value="F:hydrolase activity"/>
    <property type="evidence" value="ECO:0007669"/>
    <property type="project" value="UniProtKB-KW"/>
</dbReference>
<comment type="similarity">
    <text evidence="1">Belongs to the glycosyl hydrolase 13 family.</text>
</comment>
<dbReference type="RefSeq" id="WP_158358605.1">
    <property type="nucleotide sequence ID" value="NZ_JAOQJF010000012.1"/>
</dbReference>
<feature type="region of interest" description="Disordered" evidence="2">
    <location>
        <begin position="627"/>
        <end position="652"/>
    </location>
</feature>
<organism evidence="4 5">
    <name type="scientific">Alitiscatomonas aceti</name>
    <dbReference type="NCBI Taxonomy" id="2981724"/>
    <lineage>
        <taxon>Bacteria</taxon>
        <taxon>Bacillati</taxon>
        <taxon>Bacillota</taxon>
        <taxon>Clostridia</taxon>
        <taxon>Lachnospirales</taxon>
        <taxon>Lachnospiraceae</taxon>
        <taxon>Alitiscatomonas</taxon>
    </lineage>
</organism>
<evidence type="ECO:0000313" key="4">
    <source>
        <dbReference type="EMBL" id="MCU6799857.1"/>
    </source>
</evidence>
<dbReference type="SMART" id="SM00642">
    <property type="entry name" value="Aamy"/>
    <property type="match status" value="1"/>
</dbReference>
<name>A0ABT2V169_9FIRM</name>
<keyword evidence="5" id="KW-1185">Reference proteome</keyword>
<dbReference type="Gene3D" id="2.60.40.10">
    <property type="entry name" value="Immunoglobulins"/>
    <property type="match status" value="1"/>
</dbReference>
<dbReference type="SUPFAM" id="SSF51011">
    <property type="entry name" value="Glycosyl hydrolase domain"/>
    <property type="match status" value="1"/>
</dbReference>
<comment type="caution">
    <text evidence="4">The sequence shown here is derived from an EMBL/GenBank/DDBJ whole genome shotgun (WGS) entry which is preliminary data.</text>
</comment>
<feature type="domain" description="Glycosyl hydrolase family 13 catalytic" evidence="3">
    <location>
        <begin position="137"/>
        <end position="496"/>
    </location>
</feature>
<dbReference type="InterPro" id="IPR017853">
    <property type="entry name" value="GH"/>
</dbReference>
<evidence type="ECO:0000256" key="2">
    <source>
        <dbReference type="SAM" id="MobiDB-lite"/>
    </source>
</evidence>
<dbReference type="InterPro" id="IPR013783">
    <property type="entry name" value="Ig-like_fold"/>
</dbReference>
<dbReference type="SUPFAM" id="SSF51445">
    <property type="entry name" value="(Trans)glycosidases"/>
    <property type="match status" value="1"/>
</dbReference>
<dbReference type="PANTHER" id="PTHR43002">
    <property type="entry name" value="GLYCOGEN DEBRANCHING ENZYME"/>
    <property type="match status" value="1"/>
</dbReference>
<dbReference type="Gene3D" id="2.60.40.1180">
    <property type="entry name" value="Golgi alpha-mannosidase II"/>
    <property type="match status" value="1"/>
</dbReference>
<proteinExistence type="inferred from homology"/>
<evidence type="ECO:0000313" key="5">
    <source>
        <dbReference type="Proteomes" id="UP001652395"/>
    </source>
</evidence>
<feature type="compositionally biased region" description="Basic and acidic residues" evidence="2">
    <location>
        <begin position="393"/>
        <end position="406"/>
    </location>
</feature>
<dbReference type="Gene3D" id="3.20.20.80">
    <property type="entry name" value="Glycosidases"/>
    <property type="match status" value="2"/>
</dbReference>
<sequence>MTGRKNRHELLYPLGVTPTEEGAEILVQAEGKKVSLLLFRRGEKKAAEVIDFQERDRVGDVWSMTLKGYDFENMEYGFQCDGQWMPDPCARMVTGREKWGDLSRAGKPVRARLLTGEFDWEDDVRPEIPYSDSIIYRLHVRGFTKHRSSGVKDRGTFGGIREKIPYLKELGVTAVELLPVTEFDEVMVTEPAAGLPGQKPEATGRINYWGYGPSFLYALKASYGSGETEPEREFKELVKALHRENMECILEFYFTGKESPGDVLHVLRYWLQEYHVDGFRLTGFAPREAIAGDPFLRCTKLFADSWEEALERRPKAGYPMPGDGKVTLRDKHLAEYNGRFEEDMRRLLKGDEGMLNSLAFHSRRNPAEYGVINYMANTNGMTMMDMVSYDRKHNEDNHEDNRDGTDHNYSWNCGEEGPTRKRRIRDLRRQQLCNGFLLLFLSQGTPLLLAGDEFGNSQEGNNNAYCQDNRISWLDWRLLETNRDIFEFVKGLIAFRKKHGVFHMEREPRIMDYRSCGRPDVSYHGEYVWRPEFENFRRQFGILYWGEYGTKEDGSQDDTMYVLYNMHWEPHVFGLPHLPKGQTWHVLYDTSKGPEKGVYGETAALELKDQSQIAMMPRSIVVLCGQPGNGAPEAEGSRELPAPAAPSGPSAI</sequence>
<accession>A0ABT2V169</accession>
<gene>
    <name evidence="4" type="ORF">OCV69_07900</name>
</gene>
<dbReference type="Proteomes" id="UP001652395">
    <property type="component" value="Unassembled WGS sequence"/>
</dbReference>
<dbReference type="InterPro" id="IPR013780">
    <property type="entry name" value="Glyco_hydro_b"/>
</dbReference>
<feature type="compositionally biased region" description="Low complexity" evidence="2">
    <location>
        <begin position="641"/>
        <end position="652"/>
    </location>
</feature>
<reference evidence="4 5" key="1">
    <citation type="journal article" date="2021" name="ISME Commun">
        <title>Automated analysis of genomic sequences facilitates high-throughput and comprehensive description of bacteria.</title>
        <authorList>
            <person name="Hitch T.C.A."/>
        </authorList>
    </citation>
    <scope>NUCLEOTIDE SEQUENCE [LARGE SCALE GENOMIC DNA]</scope>
    <source>
        <strain evidence="5">f_CCE</strain>
    </source>
</reference>
<keyword evidence="4" id="KW-0378">Hydrolase</keyword>
<dbReference type="InterPro" id="IPR014756">
    <property type="entry name" value="Ig_E-set"/>
</dbReference>
<dbReference type="EMBL" id="JAOQJF010000012">
    <property type="protein sequence ID" value="MCU6799857.1"/>
    <property type="molecule type" value="Genomic_DNA"/>
</dbReference>
<protein>
    <submittedName>
        <fullName evidence="4">Alpha-amylase family glycosyl hydrolase</fullName>
    </submittedName>
</protein>
<feature type="region of interest" description="Disordered" evidence="2">
    <location>
        <begin position="393"/>
        <end position="416"/>
    </location>
</feature>
<dbReference type="SUPFAM" id="SSF81296">
    <property type="entry name" value="E set domains"/>
    <property type="match status" value="1"/>
</dbReference>
<dbReference type="InterPro" id="IPR006047">
    <property type="entry name" value="GH13_cat_dom"/>
</dbReference>